<evidence type="ECO:0000259" key="11">
    <source>
        <dbReference type="Pfam" id="PF05572"/>
    </source>
</evidence>
<keyword evidence="8" id="KW-1015">Disulfide bond</keyword>
<keyword evidence="2" id="KW-0645">Protease</keyword>
<reference evidence="15" key="1">
    <citation type="journal article" date="2019" name="Int. J. Syst. Evol. Microbiol.">
        <title>The Global Catalogue of Microorganisms (GCM) 10K type strain sequencing project: providing services to taxonomists for standard genome sequencing and annotation.</title>
        <authorList>
            <consortium name="The Broad Institute Genomics Platform"/>
            <consortium name="The Broad Institute Genome Sequencing Center for Infectious Disease"/>
            <person name="Wu L."/>
            <person name="Ma J."/>
        </authorList>
    </citation>
    <scope>NUCLEOTIDE SEQUENCE [LARGE SCALE GENOMIC DNA]</scope>
    <source>
        <strain evidence="15">JCM 17924</strain>
    </source>
</reference>
<proteinExistence type="inferred from homology"/>
<dbReference type="InterPro" id="IPR024079">
    <property type="entry name" value="MetalloPept_cat_dom_sf"/>
</dbReference>
<feature type="domain" description="Peptidase M43 pregnancy-associated plasma-A" evidence="11">
    <location>
        <begin position="172"/>
        <end position="311"/>
    </location>
</feature>
<dbReference type="EMBL" id="BAABHA010000015">
    <property type="protein sequence ID" value="GAA4393252.1"/>
    <property type="molecule type" value="Genomic_DNA"/>
</dbReference>
<feature type="domain" description="GEVED" evidence="13">
    <location>
        <begin position="403"/>
        <end position="478"/>
    </location>
</feature>
<dbReference type="Gene3D" id="3.40.390.10">
    <property type="entry name" value="Collagenase (Catalytic Domain)"/>
    <property type="match status" value="1"/>
</dbReference>
<name>A0ABP8JMR4_9BACT</name>
<feature type="signal peptide" evidence="10">
    <location>
        <begin position="1"/>
        <end position="22"/>
    </location>
</feature>
<dbReference type="Proteomes" id="UP001500454">
    <property type="component" value="Unassembled WGS sequence"/>
</dbReference>
<dbReference type="Pfam" id="PF20009">
    <property type="entry name" value="GEVED"/>
    <property type="match status" value="1"/>
</dbReference>
<feature type="region of interest" description="Disordered" evidence="9">
    <location>
        <begin position="144"/>
        <end position="163"/>
    </location>
</feature>
<evidence type="ECO:0000256" key="4">
    <source>
        <dbReference type="ARBA" id="ARBA00022729"/>
    </source>
</evidence>
<feature type="compositionally biased region" description="Low complexity" evidence="9">
    <location>
        <begin position="144"/>
        <end position="157"/>
    </location>
</feature>
<evidence type="ECO:0000256" key="1">
    <source>
        <dbReference type="ARBA" id="ARBA00008721"/>
    </source>
</evidence>
<dbReference type="InterPro" id="IPR045474">
    <property type="entry name" value="GEVED"/>
</dbReference>
<keyword evidence="6" id="KW-0862">Zinc</keyword>
<dbReference type="PANTHER" id="PTHR47466:SF1">
    <property type="entry name" value="METALLOPROTEASE MEP1 (AFU_ORTHOLOGUE AFUA_1G07730)-RELATED"/>
    <property type="match status" value="1"/>
</dbReference>
<gene>
    <name evidence="14" type="ORF">GCM10023186_44640</name>
</gene>
<protein>
    <recommendedName>
        <fullName evidence="16">T9SS type A sorting domain-containing protein</fullName>
    </recommendedName>
</protein>
<keyword evidence="3" id="KW-0479">Metal-binding</keyword>
<keyword evidence="15" id="KW-1185">Reference proteome</keyword>
<evidence type="ECO:0000259" key="12">
    <source>
        <dbReference type="Pfam" id="PF18962"/>
    </source>
</evidence>
<dbReference type="Pfam" id="PF05572">
    <property type="entry name" value="Peptidase_M43"/>
    <property type="match status" value="1"/>
</dbReference>
<evidence type="ECO:0000256" key="7">
    <source>
        <dbReference type="ARBA" id="ARBA00023049"/>
    </source>
</evidence>
<organism evidence="14 15">
    <name type="scientific">Hymenobacter koreensis</name>
    <dbReference type="NCBI Taxonomy" id="1084523"/>
    <lineage>
        <taxon>Bacteria</taxon>
        <taxon>Pseudomonadati</taxon>
        <taxon>Bacteroidota</taxon>
        <taxon>Cytophagia</taxon>
        <taxon>Cytophagales</taxon>
        <taxon>Hymenobacteraceae</taxon>
        <taxon>Hymenobacter</taxon>
    </lineage>
</organism>
<dbReference type="Pfam" id="PF18962">
    <property type="entry name" value="Por_Secre_tail"/>
    <property type="match status" value="1"/>
</dbReference>
<evidence type="ECO:0000256" key="8">
    <source>
        <dbReference type="ARBA" id="ARBA00023157"/>
    </source>
</evidence>
<evidence type="ECO:0000256" key="6">
    <source>
        <dbReference type="ARBA" id="ARBA00022833"/>
    </source>
</evidence>
<evidence type="ECO:0008006" key="16">
    <source>
        <dbReference type="Google" id="ProtNLM"/>
    </source>
</evidence>
<evidence type="ECO:0000256" key="9">
    <source>
        <dbReference type="SAM" id="MobiDB-lite"/>
    </source>
</evidence>
<comment type="caution">
    <text evidence="14">The sequence shown here is derived from an EMBL/GenBank/DDBJ whole genome shotgun (WGS) entry which is preliminary data.</text>
</comment>
<evidence type="ECO:0000256" key="5">
    <source>
        <dbReference type="ARBA" id="ARBA00022801"/>
    </source>
</evidence>
<dbReference type="InterPro" id="IPR008754">
    <property type="entry name" value="Peptidase_M43"/>
</dbReference>
<dbReference type="RefSeq" id="WP_345227906.1">
    <property type="nucleotide sequence ID" value="NZ_BAABHA010000015.1"/>
</dbReference>
<evidence type="ECO:0000259" key="13">
    <source>
        <dbReference type="Pfam" id="PF20009"/>
    </source>
</evidence>
<comment type="similarity">
    <text evidence="1">Belongs to the peptidase M43B family.</text>
</comment>
<keyword evidence="5" id="KW-0378">Hydrolase</keyword>
<evidence type="ECO:0000256" key="3">
    <source>
        <dbReference type="ARBA" id="ARBA00022723"/>
    </source>
</evidence>
<evidence type="ECO:0000256" key="10">
    <source>
        <dbReference type="SAM" id="SignalP"/>
    </source>
</evidence>
<dbReference type="InterPro" id="IPR026444">
    <property type="entry name" value="Secre_tail"/>
</dbReference>
<sequence>MKKTLYAIALMGLSMLVSPTQAQELLQRGRQCSTMDNLAAQLAADPAMAQRMAGIEAQTRTFETNPDQQRTGAVITIPVVVHVIYNTAAQNVSDAQINSQIAVLNEDFRNLNADGANVPSAFQGLRADVNVQFVLAKRSPTGTATTGITRKSTTRTSWGTDDAMKRASTGGTDAWPTNQYLNIWVCNLSGGVLGYAQFPGGAAATDGVVILTTGFGKGGSAVAPFNLGRTATHEVGHWLNLRHIWGDASCGNDFVADTPTQQTSNTGCPSFPKRTCGNTSSGDMFMNYMDYTDDRCMYMFSTGQSSRMNALFAAGGARASLVTSTGGTAPGGTTPTTPTYCASKGTNVTYEWIDLVQLGSINRASGKDAGYFNGTALSTTLPAGSSQTIFYSAAFASTAYTEYFKIYIDYNQDGDFIDAGELVASRAGSTAATQSSVFTVPATAKSGATRLRVVMSDNSATTSCNSYTYGETEDYTVNITGGLRTSASEKAALAEYKLFPNPTSDVLNLVLPADRDQSAVQVQVFDARGAELKQVRYDGSGMLNVSTLAPGLYTLRVTDGGEVVHQRFVKN</sequence>
<dbReference type="CDD" id="cd04275">
    <property type="entry name" value="ZnMc_pappalysin_like"/>
    <property type="match status" value="1"/>
</dbReference>
<accession>A0ABP8JMR4</accession>
<feature type="chain" id="PRO_5046453877" description="T9SS type A sorting domain-containing protein" evidence="10">
    <location>
        <begin position="23"/>
        <end position="571"/>
    </location>
</feature>
<keyword evidence="7" id="KW-0482">Metalloprotease</keyword>
<evidence type="ECO:0000313" key="15">
    <source>
        <dbReference type="Proteomes" id="UP001500454"/>
    </source>
</evidence>
<feature type="domain" description="Secretion system C-terminal sorting" evidence="12">
    <location>
        <begin position="498"/>
        <end position="568"/>
    </location>
</feature>
<evidence type="ECO:0000313" key="14">
    <source>
        <dbReference type="EMBL" id="GAA4393252.1"/>
    </source>
</evidence>
<evidence type="ECO:0000256" key="2">
    <source>
        <dbReference type="ARBA" id="ARBA00022670"/>
    </source>
</evidence>
<dbReference type="SUPFAM" id="SSF55486">
    <property type="entry name" value="Metalloproteases ('zincins'), catalytic domain"/>
    <property type="match status" value="1"/>
</dbReference>
<dbReference type="NCBIfam" id="TIGR04183">
    <property type="entry name" value="Por_Secre_tail"/>
    <property type="match status" value="1"/>
</dbReference>
<keyword evidence="4 10" id="KW-0732">Signal</keyword>
<dbReference type="PANTHER" id="PTHR47466">
    <property type="match status" value="1"/>
</dbReference>